<protein>
    <recommendedName>
        <fullName evidence="3 9">3-deoxy-D-manno-octulosonic acid transferase</fullName>
        <shortName evidence="9">Kdo transferase</shortName>
        <ecNumber evidence="2 9">2.4.99.12</ecNumber>
    </recommendedName>
    <alternativeName>
        <fullName evidence="5 9">Lipid IV(A) 3-deoxy-D-manno-octulosonic acid transferase</fullName>
    </alternativeName>
</protein>
<proteinExistence type="inferred from homology"/>
<evidence type="ECO:0000256" key="1">
    <source>
        <dbReference type="ARBA" id="ARBA00004713"/>
    </source>
</evidence>
<evidence type="ECO:0000313" key="11">
    <source>
        <dbReference type="EMBL" id="MCW8333606.1"/>
    </source>
</evidence>
<accession>A0A9X3CD81</accession>
<dbReference type="Pfam" id="PF04413">
    <property type="entry name" value="Glycos_transf_N"/>
    <property type="match status" value="1"/>
</dbReference>
<keyword evidence="9" id="KW-0812">Transmembrane</keyword>
<evidence type="ECO:0000256" key="6">
    <source>
        <dbReference type="ARBA" id="ARBA00049183"/>
    </source>
</evidence>
<keyword evidence="12" id="KW-1185">Reference proteome</keyword>
<feature type="transmembrane region" description="Helical" evidence="9">
    <location>
        <begin position="7"/>
        <end position="25"/>
    </location>
</feature>
<dbReference type="InterPro" id="IPR039901">
    <property type="entry name" value="Kdotransferase"/>
</dbReference>
<keyword evidence="9" id="KW-1133">Transmembrane helix</keyword>
<dbReference type="GO" id="GO:0005886">
    <property type="term" value="C:plasma membrane"/>
    <property type="evidence" value="ECO:0007669"/>
    <property type="project" value="UniProtKB-SubCell"/>
</dbReference>
<evidence type="ECO:0000256" key="7">
    <source>
        <dbReference type="PIRSR" id="PIRSR639901-1"/>
    </source>
</evidence>
<evidence type="ECO:0000256" key="9">
    <source>
        <dbReference type="RuleBase" id="RU365103"/>
    </source>
</evidence>
<evidence type="ECO:0000259" key="10">
    <source>
        <dbReference type="Pfam" id="PF04413"/>
    </source>
</evidence>
<gene>
    <name evidence="11" type="primary">waaA</name>
    <name evidence="11" type="ORF">MD483_07195</name>
</gene>
<dbReference type="GO" id="GO:0009244">
    <property type="term" value="P:lipopolysaccharide core region biosynthetic process"/>
    <property type="evidence" value="ECO:0007669"/>
    <property type="project" value="UniProtKB-UniRule"/>
</dbReference>
<evidence type="ECO:0000256" key="5">
    <source>
        <dbReference type="ARBA" id="ARBA00031445"/>
    </source>
</evidence>
<organism evidence="11 12">
    <name type="scientific">Vibrio paucivorans</name>
    <dbReference type="NCBI Taxonomy" id="2829489"/>
    <lineage>
        <taxon>Bacteria</taxon>
        <taxon>Pseudomonadati</taxon>
        <taxon>Pseudomonadota</taxon>
        <taxon>Gammaproteobacteria</taxon>
        <taxon>Vibrionales</taxon>
        <taxon>Vibrionaceae</taxon>
        <taxon>Vibrio</taxon>
    </lineage>
</organism>
<evidence type="ECO:0000256" key="8">
    <source>
        <dbReference type="PIRSR" id="PIRSR639901-2"/>
    </source>
</evidence>
<feature type="site" description="Transition state stabilizer" evidence="8">
    <location>
        <position position="134"/>
    </location>
</feature>
<dbReference type="Gene3D" id="3.40.50.2000">
    <property type="entry name" value="Glycogen Phosphorylase B"/>
    <property type="match status" value="1"/>
</dbReference>
<reference evidence="11" key="1">
    <citation type="submission" date="2022-02" db="EMBL/GenBank/DDBJ databases">
        <title>Vibrio sp. nov., a new bacterium isolated from Bohai sea, China.</title>
        <authorList>
            <person name="Yuan Y."/>
        </authorList>
    </citation>
    <scope>NUCLEOTIDE SEQUENCE</scope>
    <source>
        <strain evidence="11">DBSS07</strain>
    </source>
</reference>
<dbReference type="GO" id="GO:0009245">
    <property type="term" value="P:lipid A biosynthetic process"/>
    <property type="evidence" value="ECO:0007669"/>
    <property type="project" value="TreeGrafter"/>
</dbReference>
<dbReference type="Gene3D" id="3.40.50.11720">
    <property type="entry name" value="3-Deoxy-D-manno-octulosonic-acid transferase, N-terminal domain"/>
    <property type="match status" value="1"/>
</dbReference>
<keyword evidence="9" id="KW-1003">Cell membrane</keyword>
<dbReference type="Proteomes" id="UP001155586">
    <property type="component" value="Unassembled WGS sequence"/>
</dbReference>
<dbReference type="SUPFAM" id="SSF53756">
    <property type="entry name" value="UDP-Glycosyltransferase/glycogen phosphorylase"/>
    <property type="match status" value="1"/>
</dbReference>
<sequence length="429" mass="47687">MTTFIRWCYTVILAIVSPLLLIGLYRSRPNKPKFGKRWKEHFGFAPPLQEKSKGVIWVHAVSVGEVLAAKKFVTSLQDRYPDKQVLVTTTTSTGAEQVTTFEGSVLHRYMPIDFSWCVKRFLKAMNPEALFIIETEIWPNTINSVAQTGIPIVLVNGRLSEKSAHNYQKLSLLISPTLSLFSRILTVHSDDKNRFESLGVAPNKVEVTGSIKYDVNVDDSIVMQGKELKQELGEDRKVLIAASTHQGEDELILSAYQRIKVKVPESLLILVPRHPERFDAVERLAQESGFSVVRRTSLDSDTSTDMDVYLGDTLGELMVMLAASDIVFMGGSLLGSKVGGHNFIEPALLKKYCLTGPSYYNFSDLAKQLIDAKALEIVNTPKEIAECVVTLIHNEHSLLEKGQAGYDYVLKNKGALEKTLGISEQVLAG</sequence>
<comment type="caution">
    <text evidence="11">The sequence shown here is derived from an EMBL/GenBank/DDBJ whole genome shotgun (WGS) entry which is preliminary data.</text>
</comment>
<evidence type="ECO:0000256" key="2">
    <source>
        <dbReference type="ARBA" id="ARBA00012621"/>
    </source>
</evidence>
<evidence type="ECO:0000256" key="4">
    <source>
        <dbReference type="ARBA" id="ARBA00022679"/>
    </source>
</evidence>
<dbReference type="FunFam" id="3.40.50.11720:FF:000001">
    <property type="entry name" value="3-deoxy-D-manno-octulosonic acid transferase"/>
    <property type="match status" value="1"/>
</dbReference>
<dbReference type="RefSeq" id="WP_265687120.1">
    <property type="nucleotide sequence ID" value="NZ_JAKRRX010000029.1"/>
</dbReference>
<name>A0A9X3CD81_9VIBR</name>
<comment type="subcellular location">
    <subcellularLocation>
        <location evidence="9">Cell membrane</location>
    </subcellularLocation>
</comment>
<comment type="similarity">
    <text evidence="9">Belongs to the glycosyltransferase group 1 family.</text>
</comment>
<evidence type="ECO:0000313" key="12">
    <source>
        <dbReference type="Proteomes" id="UP001155586"/>
    </source>
</evidence>
<dbReference type="AlphaFoldDB" id="A0A9X3CD81"/>
<dbReference type="InterPro" id="IPR007507">
    <property type="entry name" value="Glycos_transf_N"/>
</dbReference>
<dbReference type="EMBL" id="JAKRRX010000029">
    <property type="protein sequence ID" value="MCW8333606.1"/>
    <property type="molecule type" value="Genomic_DNA"/>
</dbReference>
<comment type="pathway">
    <text evidence="1 9">Bacterial outer membrane biogenesis; LPS core biosynthesis.</text>
</comment>
<keyword evidence="4 9" id="KW-0808">Transferase</keyword>
<keyword evidence="9" id="KW-0448">Lipopolysaccharide biosynthesis</keyword>
<feature type="active site" description="Proton acceptor" evidence="7">
    <location>
        <position position="65"/>
    </location>
</feature>
<dbReference type="PANTHER" id="PTHR42755:SF1">
    <property type="entry name" value="3-DEOXY-D-MANNO-OCTULOSONIC ACID TRANSFERASE, MITOCHONDRIAL-RELATED"/>
    <property type="match status" value="1"/>
</dbReference>
<feature type="domain" description="3-deoxy-D-manno-octulosonic-acid transferase N-terminal" evidence="10">
    <location>
        <begin position="36"/>
        <end position="215"/>
    </location>
</feature>
<dbReference type="PANTHER" id="PTHR42755">
    <property type="entry name" value="3-DEOXY-MANNO-OCTULOSONATE CYTIDYLYLTRANSFERASE"/>
    <property type="match status" value="1"/>
</dbReference>
<comment type="function">
    <text evidence="9">Involved in lipopolysaccharide (LPS) biosynthesis. Catalyzes the transfer of 3-deoxy-D-manno-octulosonate (Kdo) residue(s) from CMP-Kdo to lipid IV(A), the tetraacyldisaccharide-1,4'-bisphosphate precursor of lipid A.</text>
</comment>
<dbReference type="EC" id="2.4.99.12" evidence="2 9"/>
<feature type="site" description="Transition state stabilizer" evidence="8">
    <location>
        <position position="212"/>
    </location>
</feature>
<comment type="catalytic activity">
    <reaction evidence="6 9">
        <text>lipid IVA (E. coli) + CMP-3-deoxy-beta-D-manno-octulosonate = alpha-Kdo-(2-&gt;6)-lipid IVA (E. coli) + CMP + H(+)</text>
        <dbReference type="Rhea" id="RHEA:28066"/>
        <dbReference type="ChEBI" id="CHEBI:15378"/>
        <dbReference type="ChEBI" id="CHEBI:58603"/>
        <dbReference type="ChEBI" id="CHEBI:60364"/>
        <dbReference type="ChEBI" id="CHEBI:60377"/>
        <dbReference type="ChEBI" id="CHEBI:85987"/>
        <dbReference type="EC" id="2.4.99.12"/>
    </reaction>
</comment>
<dbReference type="NCBIfam" id="NF004388">
    <property type="entry name" value="PRK05749.1-4"/>
    <property type="match status" value="1"/>
</dbReference>
<dbReference type="InterPro" id="IPR038107">
    <property type="entry name" value="Glycos_transf_N_sf"/>
</dbReference>
<evidence type="ECO:0000256" key="3">
    <source>
        <dbReference type="ARBA" id="ARBA00019077"/>
    </source>
</evidence>
<keyword evidence="9" id="KW-0472">Membrane</keyword>
<keyword evidence="11" id="KW-0328">Glycosyltransferase</keyword>
<dbReference type="GO" id="GO:0043842">
    <property type="term" value="F:Kdo transferase activity"/>
    <property type="evidence" value="ECO:0007669"/>
    <property type="project" value="UniProtKB-EC"/>
</dbReference>